<accession>H5T9T3</accession>
<comment type="subunit">
    <text evidence="6">Part of the Bam complex.</text>
</comment>
<dbReference type="AlphaFoldDB" id="H5T9T3"/>
<keyword evidence="2 6" id="KW-0472">Membrane</keyword>
<dbReference type="STRING" id="56804.BAE46_01220"/>
<evidence type="ECO:0000256" key="5">
    <source>
        <dbReference type="ARBA" id="ARBA00023288"/>
    </source>
</evidence>
<comment type="similarity">
    <text evidence="6">Belongs to the BamC family.</text>
</comment>
<protein>
    <recommendedName>
        <fullName evidence="6">Outer membrane protein assembly factor BamC</fullName>
    </recommendedName>
</protein>
<dbReference type="Proteomes" id="UP000053586">
    <property type="component" value="Unassembled WGS sequence"/>
</dbReference>
<comment type="subcellular location">
    <subcellularLocation>
        <location evidence="6">Cell outer membrane</location>
        <topology evidence="6">Lipid-anchor</topology>
    </subcellularLocation>
</comment>
<dbReference type="Gene3D" id="3.30.310.170">
    <property type="entry name" value="Outer membrane protein assembly factor BamC"/>
    <property type="match status" value="1"/>
</dbReference>
<dbReference type="EMBL" id="BAET01000007">
    <property type="protein sequence ID" value="GAB55060.1"/>
    <property type="molecule type" value="Genomic_DNA"/>
</dbReference>
<organism evidence="7 8">
    <name type="scientific">Glaciecola punicea ACAM 611</name>
    <dbReference type="NCBI Taxonomy" id="1121923"/>
    <lineage>
        <taxon>Bacteria</taxon>
        <taxon>Pseudomonadati</taxon>
        <taxon>Pseudomonadota</taxon>
        <taxon>Gammaproteobacteria</taxon>
        <taxon>Alteromonadales</taxon>
        <taxon>Alteromonadaceae</taxon>
        <taxon>Glaciecola</taxon>
    </lineage>
</organism>
<dbReference type="HAMAP" id="MF_00924">
    <property type="entry name" value="OM_assembly_BamC"/>
    <property type="match status" value="1"/>
</dbReference>
<evidence type="ECO:0000256" key="4">
    <source>
        <dbReference type="ARBA" id="ARBA00023237"/>
    </source>
</evidence>
<dbReference type="RefSeq" id="WP_006003785.1">
    <property type="nucleotide sequence ID" value="NZ_BAET01000007.1"/>
</dbReference>
<sequence>MKNNFIVTIFAALALSACSSPGSRERTSGDFEYMKVKQQSAELKIPEELERPQRSNRYDLPTLASSTSAKALLGRDVRISSPRLVLPLVAGSHVEEGNEGATVMFDQVDDNRSLDKTIWDKVLSYLEQNNIGVESFDRDNNTLTTDWVISVTELDSSWYTFSSDFIEQAKKFKLSLNVAPHGRTASLTNEIVDYVDENGSSIISKMDPITQRTNEVDFLNYIIEEYDFGARLAMSERIEKIRDGFGSELGVNADGDPAVIINAEYNDAWPRLLLVLRKMGFDVIDLDQSSGIMFVLYGGVEDGFWSGLFSKETLPLEKDNYRIFVKRAGSNTSITFKSDENVNFDAKQTSDIFPVFQEYMASNNLDI</sequence>
<dbReference type="GO" id="GO:0051205">
    <property type="term" value="P:protein insertion into membrane"/>
    <property type="evidence" value="ECO:0007669"/>
    <property type="project" value="UniProtKB-UniRule"/>
</dbReference>
<dbReference type="PROSITE" id="PS51257">
    <property type="entry name" value="PROKAR_LIPOPROTEIN"/>
    <property type="match status" value="1"/>
</dbReference>
<reference evidence="7 8" key="2">
    <citation type="journal article" date="2017" name="Antonie Van Leeuwenhoek">
        <title>Rhizobium rhizosphaerae sp. nov., a novel species isolated from rice rhizosphere.</title>
        <authorList>
            <person name="Zhao J.J."/>
            <person name="Zhang J."/>
            <person name="Zhang R.J."/>
            <person name="Zhang C.W."/>
            <person name="Yin H.Q."/>
            <person name="Zhang X.X."/>
        </authorList>
    </citation>
    <scope>NUCLEOTIDE SEQUENCE [LARGE SCALE GENOMIC DNA]</scope>
    <source>
        <strain evidence="7 8">ACAM 611</strain>
    </source>
</reference>
<evidence type="ECO:0000256" key="2">
    <source>
        <dbReference type="ARBA" id="ARBA00023136"/>
    </source>
</evidence>
<dbReference type="InterPro" id="IPR010653">
    <property type="entry name" value="NlpB/DapX"/>
</dbReference>
<dbReference type="OrthoDB" id="5598420at2"/>
<name>H5T9T3_9ALTE</name>
<keyword evidence="8" id="KW-1185">Reference proteome</keyword>
<evidence type="ECO:0000256" key="3">
    <source>
        <dbReference type="ARBA" id="ARBA00023139"/>
    </source>
</evidence>
<dbReference type="GO" id="GO:0043165">
    <property type="term" value="P:Gram-negative-bacterium-type cell outer membrane assembly"/>
    <property type="evidence" value="ECO:0007669"/>
    <property type="project" value="UniProtKB-UniRule"/>
</dbReference>
<dbReference type="GO" id="GO:0009279">
    <property type="term" value="C:cell outer membrane"/>
    <property type="evidence" value="ECO:0007669"/>
    <property type="project" value="UniProtKB-SubCell"/>
</dbReference>
<dbReference type="InterPro" id="IPR042268">
    <property type="entry name" value="BamC_C"/>
</dbReference>
<evidence type="ECO:0000313" key="8">
    <source>
        <dbReference type="Proteomes" id="UP000053586"/>
    </source>
</evidence>
<dbReference type="Gene3D" id="3.30.530.50">
    <property type="match status" value="1"/>
</dbReference>
<comment type="caution">
    <text evidence="7">The sequence shown here is derived from an EMBL/GenBank/DDBJ whole genome shotgun (WGS) entry which is preliminary data.</text>
</comment>
<gene>
    <name evidence="7" type="primary">nlpB</name>
    <name evidence="6" type="synonym">bamC</name>
    <name evidence="7" type="ORF">GPUN_0929</name>
</gene>
<keyword evidence="5 6" id="KW-0449">Lipoprotein</keyword>
<dbReference type="InterPro" id="IPR014524">
    <property type="entry name" value="BamC"/>
</dbReference>
<reference evidence="7 8" key="1">
    <citation type="journal article" date="2012" name="J. Bacteriol.">
        <title>Genome sequence of proteorhodopsin-containing sea ice bacterium Glaciecola punicea ACAM 611T.</title>
        <authorList>
            <person name="Qin Q.-L."/>
            <person name="Xie B.-B."/>
            <person name="Shu Y.-L."/>
            <person name="Rong J.-C."/>
            <person name="Zhao D.-L."/>
            <person name="Zhang X.-Y."/>
            <person name="Chen X.-L."/>
            <person name="Zhou B.-C."/>
            <person name="Zhanga Y.-Z."/>
        </authorList>
    </citation>
    <scope>NUCLEOTIDE SEQUENCE [LARGE SCALE GENOMIC DNA]</scope>
    <source>
        <strain evidence="7 8">ACAM 611</strain>
    </source>
</reference>
<evidence type="ECO:0000256" key="1">
    <source>
        <dbReference type="ARBA" id="ARBA00022729"/>
    </source>
</evidence>
<evidence type="ECO:0000313" key="7">
    <source>
        <dbReference type="EMBL" id="GAB55060.1"/>
    </source>
</evidence>
<keyword evidence="4 6" id="KW-0998">Cell outer membrane</keyword>
<keyword evidence="1 6" id="KW-0732">Signal</keyword>
<dbReference type="eggNOG" id="COG3317">
    <property type="taxonomic scope" value="Bacteria"/>
</dbReference>
<keyword evidence="3 6" id="KW-0564">Palmitate</keyword>
<comment type="function">
    <text evidence="6">Part of the outer membrane protein assembly complex, which is involved in assembly and insertion of beta-barrel proteins into the outer membrane.</text>
</comment>
<dbReference type="Pfam" id="PF06804">
    <property type="entry name" value="Lipoprotein_18"/>
    <property type="match status" value="1"/>
</dbReference>
<proteinExistence type="inferred from homology"/>
<evidence type="ECO:0000256" key="6">
    <source>
        <dbReference type="HAMAP-Rule" id="MF_00924"/>
    </source>
</evidence>